<evidence type="ECO:0000313" key="5">
    <source>
        <dbReference type="Proteomes" id="UP000321323"/>
    </source>
</evidence>
<dbReference type="InterPro" id="IPR036513">
    <property type="entry name" value="STAS_dom_sf"/>
</dbReference>
<evidence type="ECO:0000256" key="1">
    <source>
        <dbReference type="ARBA" id="ARBA00009013"/>
    </source>
</evidence>
<name>A0ABZ1UH90_9BURK</name>
<protein>
    <recommendedName>
        <fullName evidence="2">Anti-sigma factor antagonist</fullName>
    </recommendedName>
</protein>
<dbReference type="InterPro" id="IPR002645">
    <property type="entry name" value="STAS_dom"/>
</dbReference>
<comment type="similarity">
    <text evidence="1 2">Belongs to the anti-sigma-factor antagonist family.</text>
</comment>
<evidence type="ECO:0000259" key="3">
    <source>
        <dbReference type="PROSITE" id="PS50801"/>
    </source>
</evidence>
<dbReference type="Pfam" id="PF13466">
    <property type="entry name" value="STAS_2"/>
    <property type="match status" value="1"/>
</dbReference>
<accession>A0ABZ1UH90</accession>
<evidence type="ECO:0000256" key="2">
    <source>
        <dbReference type="RuleBase" id="RU003749"/>
    </source>
</evidence>
<dbReference type="PANTHER" id="PTHR35849:SF2">
    <property type="entry name" value="BLR2341 PROTEIN"/>
    <property type="match status" value="1"/>
</dbReference>
<dbReference type="SUPFAM" id="SSF52091">
    <property type="entry name" value="SpoIIaa-like"/>
    <property type="match status" value="1"/>
</dbReference>
<dbReference type="EMBL" id="CP136508">
    <property type="protein sequence ID" value="WUR12009.1"/>
    <property type="molecule type" value="Genomic_DNA"/>
</dbReference>
<dbReference type="InterPro" id="IPR058548">
    <property type="entry name" value="MlaB-like_STAS"/>
</dbReference>
<dbReference type="NCBIfam" id="TIGR00377">
    <property type="entry name" value="ant_ant_sig"/>
    <property type="match status" value="1"/>
</dbReference>
<proteinExistence type="inferred from homology"/>
<feature type="domain" description="STAS" evidence="3">
    <location>
        <begin position="17"/>
        <end position="112"/>
    </location>
</feature>
<dbReference type="CDD" id="cd07043">
    <property type="entry name" value="STAS_anti-anti-sigma_factors"/>
    <property type="match status" value="1"/>
</dbReference>
<dbReference type="PROSITE" id="PS50801">
    <property type="entry name" value="STAS"/>
    <property type="match status" value="1"/>
</dbReference>
<dbReference type="Gene3D" id="3.30.750.24">
    <property type="entry name" value="STAS domain"/>
    <property type="match status" value="1"/>
</dbReference>
<sequence length="112" mass="11852">MTTGDIGAPSQGTAAALRIEGEMTIYRAAELKDVLSDALRQAASEARALALDLSLVTEFDSAGVQLLLLARREAERQGQALRLVAYSPAVREVLDLTGLASRIGRTQEGVNA</sequence>
<gene>
    <name evidence="4" type="ORF">E7V67_020225</name>
</gene>
<keyword evidence="5" id="KW-1185">Reference proteome</keyword>
<dbReference type="InterPro" id="IPR003658">
    <property type="entry name" value="Anti-sigma_ant"/>
</dbReference>
<reference evidence="4 5" key="1">
    <citation type="journal article" date="2019" name="Int. J. Syst. Evol. Microbiol.">
        <title>The Draft Whole-Genome Sequence of the Antibiotic Producer Empedobacter haloabium ATCC 31962 Provides Indications for Its Taxonomic Reclassification.</title>
        <authorList>
            <person name="Miess H."/>
            <person name="Arlt P."/>
            <person name="Apel A.K."/>
            <person name="Weber T."/>
            <person name="Nieselt K."/>
            <person name="Hanssen F."/>
            <person name="Czemmel S."/>
            <person name="Nahnsen S."/>
            <person name="Gross H."/>
        </authorList>
    </citation>
    <scope>NUCLEOTIDE SEQUENCE [LARGE SCALE GENOMIC DNA]</scope>
    <source>
        <strain evidence="4 5">ATCC 31962</strain>
    </source>
</reference>
<evidence type="ECO:0000313" key="4">
    <source>
        <dbReference type="EMBL" id="WUR12009.1"/>
    </source>
</evidence>
<organism evidence="4 5">
    <name type="scientific">[Empedobacter] haloabium</name>
    <dbReference type="NCBI Taxonomy" id="592317"/>
    <lineage>
        <taxon>Bacteria</taxon>
        <taxon>Pseudomonadati</taxon>
        <taxon>Pseudomonadota</taxon>
        <taxon>Betaproteobacteria</taxon>
        <taxon>Burkholderiales</taxon>
        <taxon>Oxalobacteraceae</taxon>
        <taxon>Telluria group</taxon>
        <taxon>Telluria group incertae sedis</taxon>
    </lineage>
</organism>
<dbReference type="InterPro" id="IPR052746">
    <property type="entry name" value="MlaB_ABC_Transporter"/>
</dbReference>
<dbReference type="PANTHER" id="PTHR35849">
    <property type="entry name" value="BLR2341 PROTEIN"/>
    <property type="match status" value="1"/>
</dbReference>
<dbReference type="Proteomes" id="UP000321323">
    <property type="component" value="Chromosome"/>
</dbReference>